<sequence length="86" mass="9599">MSAYVFSSPTCAPCQTLKPVIEDLKEEFPSLQWIHVNIKDDPTGLTQKYGVTKVPTVVVESTKGIHSHSGTTVMGYYRILRNAMQQ</sequence>
<proteinExistence type="predicted"/>
<dbReference type="InterPro" id="IPR013766">
    <property type="entry name" value="Thioredoxin_domain"/>
</dbReference>
<feature type="domain" description="Thioredoxin" evidence="1">
    <location>
        <begin position="6"/>
        <end position="62"/>
    </location>
</feature>
<dbReference type="Gene3D" id="3.40.30.10">
    <property type="entry name" value="Glutaredoxin"/>
    <property type="match status" value="1"/>
</dbReference>
<evidence type="ECO:0000259" key="1">
    <source>
        <dbReference type="Pfam" id="PF00085"/>
    </source>
</evidence>
<dbReference type="EMBL" id="MN739050">
    <property type="protein sequence ID" value="QHS86032.1"/>
    <property type="molecule type" value="Genomic_DNA"/>
</dbReference>
<dbReference type="CDD" id="cd02947">
    <property type="entry name" value="TRX_family"/>
    <property type="match status" value="1"/>
</dbReference>
<dbReference type="Pfam" id="PF00085">
    <property type="entry name" value="Thioredoxin"/>
    <property type="match status" value="1"/>
</dbReference>
<dbReference type="SUPFAM" id="SSF52833">
    <property type="entry name" value="Thioredoxin-like"/>
    <property type="match status" value="1"/>
</dbReference>
<organism evidence="2">
    <name type="scientific">viral metagenome</name>
    <dbReference type="NCBI Taxonomy" id="1070528"/>
    <lineage>
        <taxon>unclassified sequences</taxon>
        <taxon>metagenomes</taxon>
        <taxon>organismal metagenomes</taxon>
    </lineage>
</organism>
<accession>A0A6C0B1V7</accession>
<dbReference type="InterPro" id="IPR036249">
    <property type="entry name" value="Thioredoxin-like_sf"/>
</dbReference>
<protein>
    <recommendedName>
        <fullName evidence="1">Thioredoxin domain-containing protein</fullName>
    </recommendedName>
</protein>
<dbReference type="AlphaFoldDB" id="A0A6C0B1V7"/>
<reference evidence="2" key="1">
    <citation type="journal article" date="2020" name="Nature">
        <title>Giant virus diversity and host interactions through global metagenomics.</title>
        <authorList>
            <person name="Schulz F."/>
            <person name="Roux S."/>
            <person name="Paez-Espino D."/>
            <person name="Jungbluth S."/>
            <person name="Walsh D.A."/>
            <person name="Denef V.J."/>
            <person name="McMahon K.D."/>
            <person name="Konstantinidis K.T."/>
            <person name="Eloe-Fadrosh E.A."/>
            <person name="Kyrpides N.C."/>
            <person name="Woyke T."/>
        </authorList>
    </citation>
    <scope>NUCLEOTIDE SEQUENCE</scope>
    <source>
        <strain evidence="2">GVMAG-M-3300009185-7</strain>
    </source>
</reference>
<evidence type="ECO:0000313" key="2">
    <source>
        <dbReference type="EMBL" id="QHS86032.1"/>
    </source>
</evidence>
<name>A0A6C0B1V7_9ZZZZ</name>